<keyword evidence="7" id="KW-1185">Reference proteome</keyword>
<dbReference type="FunFam" id="2.60.34.10:FF:000014">
    <property type="entry name" value="Chaperone protein DnaK HSP70"/>
    <property type="match status" value="1"/>
</dbReference>
<dbReference type="Pfam" id="PF00012">
    <property type="entry name" value="HSP70"/>
    <property type="match status" value="1"/>
</dbReference>
<comment type="caution">
    <text evidence="6">The sequence shown here is derived from an EMBL/GenBank/DDBJ whole genome shotgun (WGS) entry which is preliminary data.</text>
</comment>
<evidence type="ECO:0000313" key="6">
    <source>
        <dbReference type="EMBL" id="KAJ9675988.1"/>
    </source>
</evidence>
<evidence type="ECO:0000313" key="7">
    <source>
        <dbReference type="Proteomes" id="UP001168098"/>
    </source>
</evidence>
<evidence type="ECO:0000256" key="5">
    <source>
        <dbReference type="SAM" id="MobiDB-lite"/>
    </source>
</evidence>
<keyword evidence="4" id="KW-0175">Coiled coil</keyword>
<protein>
    <submittedName>
        <fullName evidence="6">Uncharacterized protein</fullName>
    </submittedName>
</protein>
<feature type="compositionally biased region" description="Acidic residues" evidence="5">
    <location>
        <begin position="685"/>
        <end position="695"/>
    </location>
</feature>
<dbReference type="SUPFAM" id="SSF100934">
    <property type="entry name" value="Heat shock protein 70kD (HSP70), C-terminal subdomain"/>
    <property type="match status" value="1"/>
</dbReference>
<dbReference type="FunFam" id="1.20.1270.10:FF:000001">
    <property type="entry name" value="Molecular chaperone DnaK"/>
    <property type="match status" value="1"/>
</dbReference>
<proteinExistence type="inferred from homology"/>
<dbReference type="PANTHER" id="PTHR19375">
    <property type="entry name" value="HEAT SHOCK PROTEIN 70KDA"/>
    <property type="match status" value="1"/>
</dbReference>
<dbReference type="FunFam" id="3.30.420.40:FF:000004">
    <property type="entry name" value="Molecular chaperone DnaK"/>
    <property type="match status" value="1"/>
</dbReference>
<evidence type="ECO:0000256" key="3">
    <source>
        <dbReference type="RuleBase" id="RU003322"/>
    </source>
</evidence>
<dbReference type="PROSITE" id="PS00297">
    <property type="entry name" value="HSP70_1"/>
    <property type="match status" value="1"/>
</dbReference>
<feature type="region of interest" description="Disordered" evidence="5">
    <location>
        <begin position="655"/>
        <end position="695"/>
    </location>
</feature>
<dbReference type="InterPro" id="IPR029047">
    <property type="entry name" value="HSP70_peptide-bd_sf"/>
</dbReference>
<dbReference type="InterPro" id="IPR012725">
    <property type="entry name" value="Chaperone_DnaK"/>
</dbReference>
<dbReference type="AlphaFoldDB" id="A0AA38YSZ5"/>
<dbReference type="EMBL" id="JARBHA010000018">
    <property type="protein sequence ID" value="KAJ9675988.1"/>
    <property type="molecule type" value="Genomic_DNA"/>
</dbReference>
<reference evidence="6 7" key="1">
    <citation type="journal article" date="2023" name="BMC Biotechnol.">
        <title>Vitis rotundifolia cv Carlos genome sequencing.</title>
        <authorList>
            <person name="Huff M."/>
            <person name="Hulse-Kemp A."/>
            <person name="Scheffler B."/>
            <person name="Youngblood R."/>
            <person name="Simpson S."/>
            <person name="Babiker E."/>
            <person name="Staton M."/>
        </authorList>
    </citation>
    <scope>NUCLEOTIDE SEQUENCE [LARGE SCALE GENOMIC DNA]</scope>
    <source>
        <tissue evidence="6">Leaf</tissue>
    </source>
</reference>
<dbReference type="Gene3D" id="3.90.640.10">
    <property type="entry name" value="Actin, Chain A, domain 4"/>
    <property type="match status" value="1"/>
</dbReference>
<dbReference type="NCBIfam" id="NF003520">
    <property type="entry name" value="PRK05183.1"/>
    <property type="match status" value="1"/>
</dbReference>
<feature type="compositionally biased region" description="Gly residues" evidence="5">
    <location>
        <begin position="660"/>
        <end position="674"/>
    </location>
</feature>
<evidence type="ECO:0000256" key="1">
    <source>
        <dbReference type="ARBA" id="ARBA00022741"/>
    </source>
</evidence>
<dbReference type="Gene3D" id="3.30.420.40">
    <property type="match status" value="2"/>
</dbReference>
<dbReference type="CDD" id="cd10234">
    <property type="entry name" value="ASKHA_NBD_HSP70_DnaK-like"/>
    <property type="match status" value="1"/>
</dbReference>
<dbReference type="InterPro" id="IPR013126">
    <property type="entry name" value="Hsp_70_fam"/>
</dbReference>
<dbReference type="Gene3D" id="1.20.1270.10">
    <property type="match status" value="1"/>
</dbReference>
<dbReference type="GO" id="GO:0051082">
    <property type="term" value="F:unfolded protein binding"/>
    <property type="evidence" value="ECO:0007669"/>
    <property type="project" value="InterPro"/>
</dbReference>
<dbReference type="Proteomes" id="UP001168098">
    <property type="component" value="Unassembled WGS sequence"/>
</dbReference>
<dbReference type="InterPro" id="IPR043129">
    <property type="entry name" value="ATPase_NBD"/>
</dbReference>
<dbReference type="GO" id="GO:0140662">
    <property type="term" value="F:ATP-dependent protein folding chaperone"/>
    <property type="evidence" value="ECO:0007669"/>
    <property type="project" value="InterPro"/>
</dbReference>
<sequence>MASSAHVLGSFLTFSREPNKPNARTWKPFLGQTLRLNSDSQRLCKQVRKKASFHVVNEKVVGIDLGTTNSAVAAMEGGKPTIVTNAEGQRTTPSVVAYTKNGDMLVGQIAKRQAVVNPENTFFSVKRFIGRKMDEVAEEAKQVSYKVVRDENGNVKLECPVLAKVFAAEEISAQVLRKLADDASKFLNDKVTKAVVTVPAYFNDSQRTATKDAGRIAGLEVLRIINEPTAASLAYGFEKKNNETILVFDLGGGTFDVSVLEVGDGVFEVLSTSGDTHLGGDDFDKRIVDWLAQNFKRDEGIDLLKDKQALQRLTETAEKAKIELSSLTQTNISLPFITATSEGPKHIETTLTRAKFEELCSDLLDRLRTPVETALRDAKLSFKDLDEVILVGGSTRIPAVQDLVRKMTGKEPNVTVNPDEVVALGAAVQAGVLAGDVSNIVLLDVTPLSLGLETLGGVMTKIIPRNTTLPTSKSEVFSTAADGQTSVEINVLQGEREFVRDNKSLGSFRLDGIPPAPRGVPQIEVKFDIDANGILSVTAVDKGTGKKQDITITGASTLPSDEVDRMVKEAEKFAKEDKEKRDAIDTKNQADSVVYQTEKQLKELGDKVPAPVKGKVEAKLKELKDAISSGSTQTIKDAMAALNQEVMQIGQSLYSQAGAPGAGPTTGAGAGAGAAGSTDSKPDGDVIDADFTESK</sequence>
<dbReference type="PRINTS" id="PR00301">
    <property type="entry name" value="HEATSHOCK70"/>
</dbReference>
<dbReference type="HAMAP" id="MF_00332">
    <property type="entry name" value="DnaK"/>
    <property type="match status" value="1"/>
</dbReference>
<dbReference type="Gene3D" id="2.60.34.10">
    <property type="entry name" value="Substrate Binding Domain Of DNAk, Chain A, domain 1"/>
    <property type="match status" value="1"/>
</dbReference>
<accession>A0AA38YSZ5</accession>
<keyword evidence="1 3" id="KW-0547">Nucleotide-binding</keyword>
<keyword evidence="2 3" id="KW-0067">ATP-binding</keyword>
<dbReference type="SUPFAM" id="SSF53067">
    <property type="entry name" value="Actin-like ATPase domain"/>
    <property type="match status" value="2"/>
</dbReference>
<dbReference type="SUPFAM" id="SSF100920">
    <property type="entry name" value="Heat shock protein 70kD (HSP70), peptide-binding domain"/>
    <property type="match status" value="1"/>
</dbReference>
<dbReference type="NCBIfam" id="TIGR02350">
    <property type="entry name" value="prok_dnaK"/>
    <property type="match status" value="1"/>
</dbReference>
<evidence type="ECO:0000256" key="2">
    <source>
        <dbReference type="ARBA" id="ARBA00022840"/>
    </source>
</evidence>
<evidence type="ECO:0000256" key="4">
    <source>
        <dbReference type="SAM" id="Coils"/>
    </source>
</evidence>
<dbReference type="GO" id="GO:0009408">
    <property type="term" value="P:response to heat"/>
    <property type="evidence" value="ECO:0007669"/>
    <property type="project" value="UniProtKB-ARBA"/>
</dbReference>
<dbReference type="InterPro" id="IPR029048">
    <property type="entry name" value="HSP70_C_sf"/>
</dbReference>
<dbReference type="InterPro" id="IPR018181">
    <property type="entry name" value="Heat_shock_70_CS"/>
</dbReference>
<organism evidence="6 7">
    <name type="scientific">Vitis rotundifolia</name>
    <name type="common">Muscadine grape</name>
    <dbReference type="NCBI Taxonomy" id="103349"/>
    <lineage>
        <taxon>Eukaryota</taxon>
        <taxon>Viridiplantae</taxon>
        <taxon>Streptophyta</taxon>
        <taxon>Embryophyta</taxon>
        <taxon>Tracheophyta</taxon>
        <taxon>Spermatophyta</taxon>
        <taxon>Magnoliopsida</taxon>
        <taxon>eudicotyledons</taxon>
        <taxon>Gunneridae</taxon>
        <taxon>Pentapetalae</taxon>
        <taxon>rosids</taxon>
        <taxon>Vitales</taxon>
        <taxon>Vitaceae</taxon>
        <taxon>Viteae</taxon>
        <taxon>Vitis</taxon>
    </lineage>
</organism>
<dbReference type="GO" id="GO:0005524">
    <property type="term" value="F:ATP binding"/>
    <property type="evidence" value="ECO:0007669"/>
    <property type="project" value="UniProtKB-KW"/>
</dbReference>
<dbReference type="PROSITE" id="PS00329">
    <property type="entry name" value="HSP70_2"/>
    <property type="match status" value="1"/>
</dbReference>
<dbReference type="NCBIfam" id="NF001413">
    <property type="entry name" value="PRK00290.1"/>
    <property type="match status" value="1"/>
</dbReference>
<name>A0AA38YSZ5_VITRO</name>
<feature type="coiled-coil region" evidence="4">
    <location>
        <begin position="303"/>
        <end position="330"/>
    </location>
</feature>
<comment type="similarity">
    <text evidence="3">Belongs to the heat shock protein 70 family.</text>
</comment>
<dbReference type="FunFam" id="3.90.640.10:FF:000003">
    <property type="entry name" value="Molecular chaperone DnaK"/>
    <property type="match status" value="1"/>
</dbReference>
<gene>
    <name evidence="6" type="ORF">PVL29_024797</name>
</gene>
<dbReference type="PROSITE" id="PS01036">
    <property type="entry name" value="HSP70_3"/>
    <property type="match status" value="1"/>
</dbReference>